<evidence type="ECO:0000313" key="3">
    <source>
        <dbReference type="Proteomes" id="UP000515663"/>
    </source>
</evidence>
<evidence type="ECO:0000256" key="1">
    <source>
        <dbReference type="SAM" id="Phobius"/>
    </source>
</evidence>
<sequence length="218" mass="23707">MMFVQRTSRRFGVPTPVLVFGVLGCLGLIVAVAVSTFAAQNSMVQATSRVVLTYERDALDQPGDFDPTPTMLLTKSIESYSSLVTSENFLRRVIDTHDIAMTTGELRSAVSITSPRDTTIMDFTVRGEDSRVVEAAALGIGREFTAALAELEAPSPIESLVLAPVEVDRTFPNALLRTTVLGGLAALTTVLLAVMFVRRRSHSHSPLTTHATDIWRTR</sequence>
<keyword evidence="3" id="KW-1185">Reference proteome</keyword>
<feature type="transmembrane region" description="Helical" evidence="1">
    <location>
        <begin position="174"/>
        <end position="197"/>
    </location>
</feature>
<gene>
    <name evidence="2" type="ORF">H1R19_05430</name>
</gene>
<dbReference type="RefSeq" id="WP_219850774.1">
    <property type="nucleotide sequence ID" value="NZ_CP059491.1"/>
</dbReference>
<organism evidence="2 3">
    <name type="scientific">Gordonia jinghuaiqii</name>
    <dbReference type="NCBI Taxonomy" id="2758710"/>
    <lineage>
        <taxon>Bacteria</taxon>
        <taxon>Bacillati</taxon>
        <taxon>Actinomycetota</taxon>
        <taxon>Actinomycetes</taxon>
        <taxon>Mycobacteriales</taxon>
        <taxon>Gordoniaceae</taxon>
        <taxon>Gordonia</taxon>
    </lineage>
</organism>
<dbReference type="Proteomes" id="UP000515663">
    <property type="component" value="Chromosome"/>
</dbReference>
<dbReference type="PROSITE" id="PS51257">
    <property type="entry name" value="PROKAR_LIPOPROTEIN"/>
    <property type="match status" value="1"/>
</dbReference>
<dbReference type="KEGG" id="gji:H1R19_05430"/>
<proteinExistence type="predicted"/>
<keyword evidence="1" id="KW-0472">Membrane</keyword>
<keyword evidence="1" id="KW-0812">Transmembrane</keyword>
<dbReference type="AlphaFoldDB" id="A0A7D7R4A3"/>
<evidence type="ECO:0000313" key="2">
    <source>
        <dbReference type="EMBL" id="QMT02592.1"/>
    </source>
</evidence>
<reference evidence="3" key="1">
    <citation type="submission" date="2020-07" db="EMBL/GenBank/DDBJ databases">
        <title>novel species isolated from the respiratory tract of Marmot.</title>
        <authorList>
            <person name="Zhang G."/>
        </authorList>
    </citation>
    <scope>NUCLEOTIDE SEQUENCE [LARGE SCALE GENOMIC DNA]</scope>
    <source>
        <strain evidence="3">686</strain>
    </source>
</reference>
<keyword evidence="1" id="KW-1133">Transmembrane helix</keyword>
<dbReference type="EMBL" id="CP059491">
    <property type="protein sequence ID" value="QMT02592.1"/>
    <property type="molecule type" value="Genomic_DNA"/>
</dbReference>
<accession>A0A7D7R4A3</accession>
<evidence type="ECO:0008006" key="4">
    <source>
        <dbReference type="Google" id="ProtNLM"/>
    </source>
</evidence>
<protein>
    <recommendedName>
        <fullName evidence="4">Capsular polysaccharide biosynthesis protein</fullName>
    </recommendedName>
</protein>
<name>A0A7D7R4A3_9ACTN</name>